<reference evidence="1 2" key="1">
    <citation type="submission" date="2015-04" db="EMBL/GenBank/DDBJ databases">
        <authorList>
            <person name="Syromyatnikov M.Y."/>
            <person name="Popov V.N."/>
        </authorList>
    </citation>
    <scope>NUCLEOTIDE SEQUENCE [LARGE SCALE GENOMIC DNA]</scope>
</reference>
<proteinExistence type="predicted"/>
<gene>
    <name evidence="1" type="ORF">CLUMA_CG003713</name>
</gene>
<evidence type="ECO:0000313" key="2">
    <source>
        <dbReference type="Proteomes" id="UP000183832"/>
    </source>
</evidence>
<dbReference type="EMBL" id="CVRI01000015">
    <property type="protein sequence ID" value="CRK89986.1"/>
    <property type="molecule type" value="Genomic_DNA"/>
</dbReference>
<accession>A0A1J1HR19</accession>
<protein>
    <submittedName>
        <fullName evidence="1">CLUMA_CG003713, isoform A</fullName>
    </submittedName>
</protein>
<name>A0A1J1HR19_9DIPT</name>
<evidence type="ECO:0000313" key="1">
    <source>
        <dbReference type="EMBL" id="CRK89986.1"/>
    </source>
</evidence>
<dbReference type="Proteomes" id="UP000183832">
    <property type="component" value="Unassembled WGS sequence"/>
</dbReference>
<sequence length="85" mass="10390">MKRKLVINLNVDYQRPAELRNKKFFKETAFGLKGLMISFYCPTWNRIPTNRIRKNNLRESTDYKRFQIHHGVLNKLTQFTYSKWH</sequence>
<organism evidence="1 2">
    <name type="scientific">Clunio marinus</name>
    <dbReference type="NCBI Taxonomy" id="568069"/>
    <lineage>
        <taxon>Eukaryota</taxon>
        <taxon>Metazoa</taxon>
        <taxon>Ecdysozoa</taxon>
        <taxon>Arthropoda</taxon>
        <taxon>Hexapoda</taxon>
        <taxon>Insecta</taxon>
        <taxon>Pterygota</taxon>
        <taxon>Neoptera</taxon>
        <taxon>Endopterygota</taxon>
        <taxon>Diptera</taxon>
        <taxon>Nematocera</taxon>
        <taxon>Chironomoidea</taxon>
        <taxon>Chironomidae</taxon>
        <taxon>Clunio</taxon>
    </lineage>
</organism>
<dbReference type="AlphaFoldDB" id="A0A1J1HR19"/>
<keyword evidence="2" id="KW-1185">Reference proteome</keyword>